<evidence type="ECO:0000313" key="3">
    <source>
        <dbReference type="EnsemblPlants" id="KQJ81385"/>
    </source>
</evidence>
<keyword evidence="4" id="KW-1185">Reference proteome</keyword>
<evidence type="ECO:0000313" key="4">
    <source>
        <dbReference type="Proteomes" id="UP000008810"/>
    </source>
</evidence>
<dbReference type="EMBL" id="CM000884">
    <property type="protein sequence ID" value="PNT60473.1"/>
    <property type="molecule type" value="Genomic_DNA"/>
</dbReference>
<feature type="transmembrane region" description="Helical" evidence="1">
    <location>
        <begin position="179"/>
        <end position="197"/>
    </location>
</feature>
<keyword evidence="1" id="KW-0812">Transmembrane</keyword>
<name>A0A0Q3GKQ7_BRADI</name>
<dbReference type="AlphaFoldDB" id="A0A0Q3GKQ7"/>
<dbReference type="Gramene" id="PNT60474">
    <property type="protein sequence ID" value="PNT60474"/>
    <property type="gene ID" value="BRADI_5g00297v3"/>
</dbReference>
<protein>
    <submittedName>
        <fullName evidence="2 3">Uncharacterized protein</fullName>
    </submittedName>
</protein>
<gene>
    <name evidence="2" type="ORF">BRADI_5g00297v3</name>
</gene>
<dbReference type="Gramene" id="KQJ81385">
    <property type="protein sequence ID" value="KQJ81385"/>
    <property type="gene ID" value="BRADI_5g00297v3"/>
</dbReference>
<organism evidence="2">
    <name type="scientific">Brachypodium distachyon</name>
    <name type="common">Purple false brome</name>
    <name type="synonym">Trachynia distachya</name>
    <dbReference type="NCBI Taxonomy" id="15368"/>
    <lineage>
        <taxon>Eukaryota</taxon>
        <taxon>Viridiplantae</taxon>
        <taxon>Streptophyta</taxon>
        <taxon>Embryophyta</taxon>
        <taxon>Tracheophyta</taxon>
        <taxon>Spermatophyta</taxon>
        <taxon>Magnoliopsida</taxon>
        <taxon>Liliopsida</taxon>
        <taxon>Poales</taxon>
        <taxon>Poaceae</taxon>
        <taxon>BOP clade</taxon>
        <taxon>Pooideae</taxon>
        <taxon>Stipodae</taxon>
        <taxon>Brachypodieae</taxon>
        <taxon>Brachypodium</taxon>
    </lineage>
</organism>
<keyword evidence="1" id="KW-1133">Transmembrane helix</keyword>
<evidence type="ECO:0000313" key="2">
    <source>
        <dbReference type="EMBL" id="KQJ81386.1"/>
    </source>
</evidence>
<evidence type="ECO:0000256" key="1">
    <source>
        <dbReference type="SAM" id="Phobius"/>
    </source>
</evidence>
<dbReference type="EnsemblPlants" id="PNT60473">
    <property type="protein sequence ID" value="PNT60473"/>
    <property type="gene ID" value="BRADI_5g00297v3"/>
</dbReference>
<dbReference type="EMBL" id="CM000884">
    <property type="protein sequence ID" value="KQJ81385.1"/>
    <property type="molecule type" value="Genomic_DNA"/>
</dbReference>
<dbReference type="EMBL" id="CM000884">
    <property type="protein sequence ID" value="PNT60474.1"/>
    <property type="molecule type" value="Genomic_DNA"/>
</dbReference>
<keyword evidence="1" id="KW-0472">Membrane</keyword>
<dbReference type="EnsemblPlants" id="KQJ81386">
    <property type="protein sequence ID" value="KQJ81386"/>
    <property type="gene ID" value="BRADI_5g00297v3"/>
</dbReference>
<reference evidence="3" key="3">
    <citation type="submission" date="2018-08" db="UniProtKB">
        <authorList>
            <consortium name="EnsemblPlants"/>
        </authorList>
    </citation>
    <scope>IDENTIFICATION</scope>
    <source>
        <strain evidence="3">cv. Bd21</strain>
    </source>
</reference>
<proteinExistence type="predicted"/>
<reference evidence="2" key="2">
    <citation type="submission" date="2017-06" db="EMBL/GenBank/DDBJ databases">
        <title>WGS assembly of Brachypodium distachyon.</title>
        <authorList>
            <consortium name="The International Brachypodium Initiative"/>
            <person name="Lucas S."/>
            <person name="Harmon-Smith M."/>
            <person name="Lail K."/>
            <person name="Tice H."/>
            <person name="Grimwood J."/>
            <person name="Bruce D."/>
            <person name="Barry K."/>
            <person name="Shu S."/>
            <person name="Lindquist E."/>
            <person name="Wang M."/>
            <person name="Pitluck S."/>
            <person name="Vogel J.P."/>
            <person name="Garvin D.F."/>
            <person name="Mockler T.C."/>
            <person name="Schmutz J."/>
            <person name="Rokhsar D."/>
            <person name="Bevan M.W."/>
        </authorList>
    </citation>
    <scope>NUCLEOTIDE SEQUENCE</scope>
    <source>
        <strain evidence="2">Bd21</strain>
    </source>
</reference>
<dbReference type="Gramene" id="PNT60473">
    <property type="protein sequence ID" value="PNT60473"/>
    <property type="gene ID" value="BRADI_5g00297v3"/>
</dbReference>
<dbReference type="EnsemblPlants" id="KQJ81385">
    <property type="protein sequence ID" value="KQJ81385"/>
    <property type="gene ID" value="BRADI_5g00297v3"/>
</dbReference>
<dbReference type="Gramene" id="KQJ81386">
    <property type="protein sequence ID" value="KQJ81386"/>
    <property type="gene ID" value="BRADI_5g00297v3"/>
</dbReference>
<dbReference type="EMBL" id="CM000884">
    <property type="protein sequence ID" value="KQJ81386.1"/>
    <property type="molecule type" value="Genomic_DNA"/>
</dbReference>
<accession>A0A0Q3GKQ7</accession>
<dbReference type="InParanoid" id="A0A0Q3GKQ7"/>
<sequence length="228" mass="24275">MAGRPCSPRLSASPRALLSPHPLSPGCCSCCEPHTRHHLPLARAPASRRPLPLPPMAPPLPPSAACLAPCSASTLAARPAVLPAPLHPAGDHLPARAMPPLPVIRNHLAGRSASLFRAPPSPLRCPRLLLAVGCHQPQARSSSFLLGPSSPARRPKTSRPVPSFPCCFSFFFLKLLPDVWALLIIASVSLLCAAVRLSSLRVESSRCCVHVLLLPHFVESPRTPETEP</sequence>
<reference evidence="2 3" key="1">
    <citation type="journal article" date="2010" name="Nature">
        <title>Genome sequencing and analysis of the model grass Brachypodium distachyon.</title>
        <authorList>
            <consortium name="International Brachypodium Initiative"/>
        </authorList>
    </citation>
    <scope>NUCLEOTIDE SEQUENCE [LARGE SCALE GENOMIC DNA]</scope>
    <source>
        <strain evidence="2 3">Bd21</strain>
    </source>
</reference>
<dbReference type="EnsemblPlants" id="PNT60474">
    <property type="protein sequence ID" value="PNT60474"/>
    <property type="gene ID" value="BRADI_5g00297v3"/>
</dbReference>
<dbReference type="Proteomes" id="UP000008810">
    <property type="component" value="Chromosome 5"/>
</dbReference>